<feature type="region of interest" description="Disordered" evidence="2">
    <location>
        <begin position="929"/>
        <end position="997"/>
    </location>
</feature>
<feature type="compositionally biased region" description="Polar residues" evidence="2">
    <location>
        <begin position="953"/>
        <end position="968"/>
    </location>
</feature>
<comment type="caution">
    <text evidence="3">The sequence shown here is derived from an EMBL/GenBank/DDBJ whole genome shotgun (WGS) entry which is preliminary data.</text>
</comment>
<gene>
    <name evidence="3" type="ORF">GAYE_SCF15G3551</name>
</gene>
<keyword evidence="4" id="KW-1185">Reference proteome</keyword>
<dbReference type="InterPro" id="IPR027267">
    <property type="entry name" value="AH/BAR_dom_sf"/>
</dbReference>
<feature type="region of interest" description="Disordered" evidence="2">
    <location>
        <begin position="381"/>
        <end position="406"/>
    </location>
</feature>
<feature type="compositionally biased region" description="Basic and acidic residues" evidence="2">
    <location>
        <begin position="383"/>
        <end position="394"/>
    </location>
</feature>
<evidence type="ECO:0000256" key="2">
    <source>
        <dbReference type="SAM" id="MobiDB-lite"/>
    </source>
</evidence>
<dbReference type="InterPro" id="IPR036961">
    <property type="entry name" value="Kinesin_motor_dom_sf"/>
</dbReference>
<dbReference type="Gene3D" id="3.40.850.10">
    <property type="entry name" value="Kinesin motor domain"/>
    <property type="match status" value="1"/>
</dbReference>
<evidence type="ECO:0000313" key="3">
    <source>
        <dbReference type="EMBL" id="KAK4525642.1"/>
    </source>
</evidence>
<protein>
    <recommendedName>
        <fullName evidence="5">BAR domain-containing protein</fullName>
    </recommendedName>
</protein>
<dbReference type="InterPro" id="IPR027417">
    <property type="entry name" value="P-loop_NTPase"/>
</dbReference>
<feature type="compositionally biased region" description="Polar residues" evidence="2">
    <location>
        <begin position="395"/>
        <end position="404"/>
    </location>
</feature>
<dbReference type="AlphaFoldDB" id="A0AAV9IDX6"/>
<name>A0AAV9IDX6_9RHOD</name>
<evidence type="ECO:0008006" key="5">
    <source>
        <dbReference type="Google" id="ProtNLM"/>
    </source>
</evidence>
<dbReference type="EMBL" id="JANCYU010000032">
    <property type="protein sequence ID" value="KAK4525642.1"/>
    <property type="molecule type" value="Genomic_DNA"/>
</dbReference>
<evidence type="ECO:0000256" key="1">
    <source>
        <dbReference type="SAM" id="Coils"/>
    </source>
</evidence>
<sequence>MAKEAFFTFAKLGLQLREEFGLEDVYENDEELRLQLVSVKGLKKSSELIKTRFTRYANASNAMVVAGRAATSSLGDIARLARPRSQGIFGPRSPVDSDNSIDTSQVAVTNSTNDSGLCSKELRQLLSVVSRAERDVHEALSAFSRAIDVTIVKPRKDFLETYSTEFRARKNAFKEAKRNFKAHARAQQRGHYAESVGVNGIERFELAEARSAYETAEVELARYAAKLEEENDRILLRNVAGFVIQHHATLLRCLVALEKVLPLCHQYASENSRRPYHRPSQGSSLDTYFASEGMRSQQFDALVSVPNSGALTFIRSNSGLSGQRLKQSVKGGGTNSDDLSSFEVEHKVEVMRNLISRLVLIVWRLAAKYSSEAAQRNMTWHHSHADSLRGRPFERSTQSSSETRQGFEDLQRTLAAQRLIIRRLISSRWLTAARFAQTQRAVVSFTSLPWRKRSFRLAVRLVISLNKLKRQGNYRSVGLEPNPEECTVSEQGKFEPDDSCLLEQNRRIVAEEELRRVKYGVIGIIRQHSYVDAEYSTKSDTQSLGWLGGWDTPDLIFMPKMRRVLIREPNATKVQDDVISNGQVDYDGYYFHEYDAVLDLDSSQEQTLRSMAEVLIAALERKSGTLLIFGSSAEAQMHTAIGLRDDPGIFLLAVQKILRVLSSDQSLFVSMETYDHEGNDRTNLLFNYRSPQNSAQGEFSKMDLDSLQPSTTKRFEGKKMEKGTENEGEYLADFGQYWKGISQQQNLSYVRVGHRRECERILSHAMREYSLITREREGTSHLLISLKIVNRDKMASQVEGIINIAVIFCSAFSMEKNFHSLRNPPKASLCESVIQIRQLLAQREEIRLPSSGYYPEILKTLIERGAFLRNGRAKLAVIGCIDQRNDIVTNASLLEFVSNWRSIYLADSDNTNHLFSLLFDRTEDESVSQNRRRLRTPLRTSRNDNAEFEETSKTTALPLTRRVSATSSLDRKNSQRTFQATESSLSGSREGRMALRTRRPFKTSEVFEWKTNSDRERSEELFDSNTYQYLL</sequence>
<proteinExistence type="predicted"/>
<dbReference type="Proteomes" id="UP001300502">
    <property type="component" value="Unassembled WGS sequence"/>
</dbReference>
<feature type="coiled-coil region" evidence="1">
    <location>
        <begin position="206"/>
        <end position="233"/>
    </location>
</feature>
<dbReference type="SUPFAM" id="SSF52540">
    <property type="entry name" value="P-loop containing nucleoside triphosphate hydrolases"/>
    <property type="match status" value="1"/>
</dbReference>
<reference evidence="3 4" key="1">
    <citation type="submission" date="2022-07" db="EMBL/GenBank/DDBJ databases">
        <title>Genome-wide signatures of adaptation to extreme environments.</title>
        <authorList>
            <person name="Cho C.H."/>
            <person name="Yoon H.S."/>
        </authorList>
    </citation>
    <scope>NUCLEOTIDE SEQUENCE [LARGE SCALE GENOMIC DNA]</scope>
    <source>
        <strain evidence="3 4">108.79 E11</strain>
    </source>
</reference>
<accession>A0AAV9IDX6</accession>
<keyword evidence="1" id="KW-0175">Coiled coil</keyword>
<evidence type="ECO:0000313" key="4">
    <source>
        <dbReference type="Proteomes" id="UP001300502"/>
    </source>
</evidence>
<dbReference type="Gene3D" id="1.20.1270.60">
    <property type="entry name" value="Arfaptin homology (AH) domain/BAR domain"/>
    <property type="match status" value="1"/>
</dbReference>
<feature type="compositionally biased region" description="Polar residues" evidence="2">
    <location>
        <begin position="975"/>
        <end position="987"/>
    </location>
</feature>
<organism evidence="3 4">
    <name type="scientific">Galdieria yellowstonensis</name>
    <dbReference type="NCBI Taxonomy" id="3028027"/>
    <lineage>
        <taxon>Eukaryota</taxon>
        <taxon>Rhodophyta</taxon>
        <taxon>Bangiophyceae</taxon>
        <taxon>Galdieriales</taxon>
        <taxon>Galdieriaceae</taxon>
        <taxon>Galdieria</taxon>
    </lineage>
</organism>